<feature type="region of interest" description="Disordered" evidence="1">
    <location>
        <begin position="179"/>
        <end position="202"/>
    </location>
</feature>
<dbReference type="RefSeq" id="WP_002640857.1">
    <property type="nucleotide sequence ID" value="NZ_CP012109.1"/>
</dbReference>
<evidence type="ECO:0000313" key="3">
    <source>
        <dbReference type="EMBL" id="AKQ70264.1"/>
    </source>
</evidence>
<proteinExistence type="predicted"/>
<evidence type="ECO:0008006" key="5">
    <source>
        <dbReference type="Google" id="ProtNLM"/>
    </source>
</evidence>
<dbReference type="EMBL" id="CP012109">
    <property type="protein sequence ID" value="AKQ70264.1"/>
    <property type="molecule type" value="Genomic_DNA"/>
</dbReference>
<evidence type="ECO:0000256" key="2">
    <source>
        <dbReference type="SAM" id="SignalP"/>
    </source>
</evidence>
<dbReference type="AlphaFoldDB" id="A0A0H4X4V4"/>
<evidence type="ECO:0000313" key="4">
    <source>
        <dbReference type="Proteomes" id="UP000009026"/>
    </source>
</evidence>
<organism evidence="3 4">
    <name type="scientific">Pseudomyxococcus hansupus</name>
    <dbReference type="NCBI Taxonomy" id="1297742"/>
    <lineage>
        <taxon>Bacteria</taxon>
        <taxon>Pseudomonadati</taxon>
        <taxon>Myxococcota</taxon>
        <taxon>Myxococcia</taxon>
        <taxon>Myxococcales</taxon>
        <taxon>Cystobacterineae</taxon>
        <taxon>Myxococcaceae</taxon>
        <taxon>Pseudomyxococcus</taxon>
    </lineage>
</organism>
<feature type="compositionally biased region" description="Basic and acidic residues" evidence="1">
    <location>
        <begin position="180"/>
        <end position="202"/>
    </location>
</feature>
<dbReference type="Proteomes" id="UP000009026">
    <property type="component" value="Chromosome"/>
</dbReference>
<dbReference type="KEGG" id="mym:A176_007176"/>
<dbReference type="OrthoDB" id="5506296at2"/>
<evidence type="ECO:0000256" key="1">
    <source>
        <dbReference type="SAM" id="MobiDB-lite"/>
    </source>
</evidence>
<accession>A0A0H4X4V4</accession>
<dbReference type="PATRIC" id="fig|1297742.4.peg.7296"/>
<dbReference type="STRING" id="1297742.A176_007176"/>
<feature type="chain" id="PRO_5005213284" description="Lipoprotein" evidence="2">
    <location>
        <begin position="24"/>
        <end position="202"/>
    </location>
</feature>
<sequence>MSRLQGSALWGLGLLCLTAEAGASEVVMQFRTQEDAAVQADAAVCAAAPFAANVKLGASVFAPQHQPGDVKVVYPGGKRVGTATACIQVTDPAFPAGQQLNVYMRYNLPEGGFTARGTCTVVSNDVPAAGLVLAGCAMQLVDVPKGFVGGTVSSTSVFNPRKLPGYATGSYYTLYAYRDGGPRDARKPKEARDATAADRARE</sequence>
<gene>
    <name evidence="3" type="ORF">A176_007176</name>
</gene>
<dbReference type="eggNOG" id="ENOG50336IA">
    <property type="taxonomic scope" value="Bacteria"/>
</dbReference>
<keyword evidence="2" id="KW-0732">Signal</keyword>
<feature type="signal peptide" evidence="2">
    <location>
        <begin position="1"/>
        <end position="23"/>
    </location>
</feature>
<keyword evidence="4" id="KW-1185">Reference proteome</keyword>
<protein>
    <recommendedName>
        <fullName evidence="5">Lipoprotein</fullName>
    </recommendedName>
</protein>
<reference evidence="3 4" key="1">
    <citation type="journal article" date="2016" name="PLoS ONE">
        <title>Complete Genome Sequence and Comparative Genomics of a Novel Myxobacterium Myxococcus hansupus.</title>
        <authorList>
            <person name="Sharma G."/>
            <person name="Narwani T."/>
            <person name="Subramanian S."/>
        </authorList>
    </citation>
    <scope>NUCLEOTIDE SEQUENCE [LARGE SCALE GENOMIC DNA]</scope>
    <source>
        <strain evidence="4">mixupus</strain>
    </source>
</reference>
<name>A0A0H4X4V4_9BACT</name>